<dbReference type="RefSeq" id="WP_354696201.1">
    <property type="nucleotide sequence ID" value="NZ_JAZHOG010000010.1"/>
</dbReference>
<accession>A0AAW9RIQ7</accession>
<evidence type="ECO:0000256" key="1">
    <source>
        <dbReference type="SAM" id="MobiDB-lite"/>
    </source>
</evidence>
<protein>
    <submittedName>
        <fullName evidence="3">Uncharacterized protein</fullName>
    </submittedName>
</protein>
<keyword evidence="2" id="KW-0732">Signal</keyword>
<keyword evidence="4" id="KW-1185">Reference proteome</keyword>
<evidence type="ECO:0000313" key="4">
    <source>
        <dbReference type="Proteomes" id="UP001359886"/>
    </source>
</evidence>
<dbReference type="EMBL" id="JAZHOG010000010">
    <property type="protein sequence ID" value="MEJ8568879.1"/>
    <property type="molecule type" value="Genomic_DNA"/>
</dbReference>
<reference evidence="3 4" key="1">
    <citation type="submission" date="2024-02" db="EMBL/GenBank/DDBJ databases">
        <title>A novel Wenzhouxiangellaceae bacterium, isolated from coastal sediments.</title>
        <authorList>
            <person name="Du Z.-J."/>
            <person name="Ye Y.-Q."/>
            <person name="Zhang X.-Y."/>
        </authorList>
    </citation>
    <scope>NUCLEOTIDE SEQUENCE [LARGE SCALE GENOMIC DNA]</scope>
    <source>
        <strain evidence="3 4">CH-27</strain>
    </source>
</reference>
<evidence type="ECO:0000313" key="3">
    <source>
        <dbReference type="EMBL" id="MEJ8568879.1"/>
    </source>
</evidence>
<organism evidence="3 4">
    <name type="scientific">Elongatibacter sediminis</name>
    <dbReference type="NCBI Taxonomy" id="3119006"/>
    <lineage>
        <taxon>Bacteria</taxon>
        <taxon>Pseudomonadati</taxon>
        <taxon>Pseudomonadota</taxon>
        <taxon>Gammaproteobacteria</taxon>
        <taxon>Chromatiales</taxon>
        <taxon>Wenzhouxiangellaceae</taxon>
        <taxon>Elongatibacter</taxon>
    </lineage>
</organism>
<name>A0AAW9RIQ7_9GAMM</name>
<feature type="compositionally biased region" description="Basic residues" evidence="1">
    <location>
        <begin position="97"/>
        <end position="117"/>
    </location>
</feature>
<dbReference type="AlphaFoldDB" id="A0AAW9RIQ7"/>
<feature type="signal peptide" evidence="2">
    <location>
        <begin position="1"/>
        <end position="23"/>
    </location>
</feature>
<sequence length="117" mass="13123">MKTRMIILATGLAALAFSASAMAHGSRHDDGLSGSVTIWSGPHAGVAYAGTVNFGGPIYAPAPRYRERLYYRDCGHWHARGFRHTVRHAYRQGYAHGHYKAHKKHRKHHASHHGRHH</sequence>
<gene>
    <name evidence="3" type="ORF">V3330_14695</name>
</gene>
<comment type="caution">
    <text evidence="3">The sequence shown here is derived from an EMBL/GenBank/DDBJ whole genome shotgun (WGS) entry which is preliminary data.</text>
</comment>
<feature type="region of interest" description="Disordered" evidence="1">
    <location>
        <begin position="96"/>
        <end position="117"/>
    </location>
</feature>
<dbReference type="Proteomes" id="UP001359886">
    <property type="component" value="Unassembled WGS sequence"/>
</dbReference>
<proteinExistence type="predicted"/>
<feature type="chain" id="PRO_5043589337" evidence="2">
    <location>
        <begin position="24"/>
        <end position="117"/>
    </location>
</feature>
<evidence type="ECO:0000256" key="2">
    <source>
        <dbReference type="SAM" id="SignalP"/>
    </source>
</evidence>